<organism evidence="2 3">
    <name type="scientific">Mycoplasma iguanae</name>
    <dbReference type="NCBI Taxonomy" id="292461"/>
    <lineage>
        <taxon>Bacteria</taxon>
        <taxon>Bacillati</taxon>
        <taxon>Mycoplasmatota</taxon>
        <taxon>Mollicutes</taxon>
        <taxon>Mycoplasmataceae</taxon>
        <taxon>Mycoplasma</taxon>
    </lineage>
</organism>
<dbReference type="Pfam" id="PF04326">
    <property type="entry name" value="SLFN_AlbA_2"/>
    <property type="match status" value="1"/>
</dbReference>
<proteinExistence type="predicted"/>
<feature type="domain" description="Schlafen AlbA-2" evidence="1">
    <location>
        <begin position="20"/>
        <end position="170"/>
    </location>
</feature>
<evidence type="ECO:0000259" key="1">
    <source>
        <dbReference type="Pfam" id="PF04326"/>
    </source>
</evidence>
<dbReference type="InterPro" id="IPR038461">
    <property type="entry name" value="Schlafen_AlbA_2_dom_sf"/>
</dbReference>
<sequence length="402" mass="47157">MSNQNNNIQLINDTQLSSGEDSRIEYKLFFPESDYKWLKTIVAFLNSGLGGKIYFGINDKGQEEGLVFFTKNDEKAQILKLSKIHFCNNLDNISKCVDRALIYISDQITKHIFPELLSSYYTIEIIKKDPWVICLTIFGSREIIYRLDKSILKNKQSTGVFTRNGSQTAQLLPSEVVILNKSRSQEVNYAYLKSRDKYLEFKKIYQFFKKDYPNYDFFARRFIKENYLYIPKTKNFNYEAYLLSDNNNTKVKINNFSSKLNIDLKPRQLILSSSPILDYIEFLNLFFQDLNKKIQFCQPDILDEIIKNIVLHNDYYHFSNNGPIIEIFDDHIIFNSFQRGGINHLIEKEISAVKYPVIWKLANKIFGDSNVGIKKIQHYYPNAITSDDISVTYRIDFKIAEK</sequence>
<accession>A0ABY5R9D1</accession>
<gene>
    <name evidence="2" type="ORF">NV226_02595</name>
</gene>
<name>A0ABY5R9D1_9MOLU</name>
<keyword evidence="3" id="KW-1185">Reference proteome</keyword>
<reference evidence="2" key="1">
    <citation type="submission" date="2022-08" db="EMBL/GenBank/DDBJ databases">
        <title>Complete genome of Mycoplasma iguanae type strain 2327.</title>
        <authorList>
            <person name="Spergser J."/>
        </authorList>
    </citation>
    <scope>NUCLEOTIDE SEQUENCE</scope>
    <source>
        <strain evidence="2">2327</strain>
    </source>
</reference>
<dbReference type="EMBL" id="CP102734">
    <property type="protein sequence ID" value="UVD81590.1"/>
    <property type="molecule type" value="Genomic_DNA"/>
</dbReference>
<dbReference type="Proteomes" id="UP001059252">
    <property type="component" value="Chromosome"/>
</dbReference>
<keyword evidence="2" id="KW-0547">Nucleotide-binding</keyword>
<keyword evidence="2" id="KW-0067">ATP-binding</keyword>
<dbReference type="GO" id="GO:0005524">
    <property type="term" value="F:ATP binding"/>
    <property type="evidence" value="ECO:0007669"/>
    <property type="project" value="UniProtKB-KW"/>
</dbReference>
<evidence type="ECO:0000313" key="3">
    <source>
        <dbReference type="Proteomes" id="UP001059252"/>
    </source>
</evidence>
<evidence type="ECO:0000313" key="2">
    <source>
        <dbReference type="EMBL" id="UVD81590.1"/>
    </source>
</evidence>
<dbReference type="Gene3D" id="3.30.950.30">
    <property type="entry name" value="Schlafen, AAA domain"/>
    <property type="match status" value="1"/>
</dbReference>
<protein>
    <submittedName>
        <fullName evidence="2">ATP-binding protein</fullName>
    </submittedName>
</protein>
<dbReference type="RefSeq" id="WP_258210764.1">
    <property type="nucleotide sequence ID" value="NZ_CP102734.1"/>
</dbReference>
<dbReference type="InterPro" id="IPR007421">
    <property type="entry name" value="Schlafen_AlbA_2_dom"/>
</dbReference>